<proteinExistence type="predicted"/>
<comment type="caution">
    <text evidence="8">The sequence shown here is derived from an EMBL/GenBank/DDBJ whole genome shotgun (WGS) entry which is preliminary data.</text>
</comment>
<evidence type="ECO:0000259" key="7">
    <source>
        <dbReference type="PROSITE" id="PS51462"/>
    </source>
</evidence>
<keyword evidence="9" id="KW-1185">Reference proteome</keyword>
<dbReference type="CDD" id="cd03426">
    <property type="entry name" value="NUDIX_CoAse_Nudt7"/>
    <property type="match status" value="1"/>
</dbReference>
<evidence type="ECO:0000256" key="5">
    <source>
        <dbReference type="ARBA" id="ARBA00022842"/>
    </source>
</evidence>
<feature type="domain" description="Nudix hydrolase" evidence="7">
    <location>
        <begin position="41"/>
        <end position="180"/>
    </location>
</feature>
<dbReference type="Gene3D" id="3.90.79.10">
    <property type="entry name" value="Nucleoside Triphosphate Pyrophosphohydrolase"/>
    <property type="match status" value="1"/>
</dbReference>
<comment type="cofactor">
    <cofactor evidence="1">
        <name>Mn(2+)</name>
        <dbReference type="ChEBI" id="CHEBI:29035"/>
    </cofactor>
</comment>
<sequence>MAESCSEAGLAPPPELARLAEGLTDQARLDGVVGLRPGRGGRRAAVLILIEVGLDGPAILFLKRSRQLRHHAGQIAFPGGGVDPTDVDLVAAALREAEEETGLDRSGVTVLGVSPAAHVAVSGFDVSAVVGWWHAPSPVAAVDPREVETVRMIPVAELTEPRNRARVRHPSGYTGPAFRIDDWLIWGLTAHFVDGILELGGWARPWDESRTVEIPERYLTDRRDTSGDVNAH</sequence>
<evidence type="ECO:0000256" key="1">
    <source>
        <dbReference type="ARBA" id="ARBA00001936"/>
    </source>
</evidence>
<keyword evidence="3" id="KW-0479">Metal-binding</keyword>
<evidence type="ECO:0000256" key="2">
    <source>
        <dbReference type="ARBA" id="ARBA00001946"/>
    </source>
</evidence>
<evidence type="ECO:0000256" key="6">
    <source>
        <dbReference type="ARBA" id="ARBA00023211"/>
    </source>
</evidence>
<dbReference type="PROSITE" id="PS51462">
    <property type="entry name" value="NUDIX"/>
    <property type="match status" value="1"/>
</dbReference>
<dbReference type="Pfam" id="PF00293">
    <property type="entry name" value="NUDIX"/>
    <property type="match status" value="1"/>
</dbReference>
<keyword evidence="5" id="KW-0460">Magnesium</keyword>
<dbReference type="PANTHER" id="PTHR12992:SF11">
    <property type="entry name" value="MITOCHONDRIAL COENZYME A DIPHOSPHATASE NUDT8"/>
    <property type="match status" value="1"/>
</dbReference>
<evidence type="ECO:0000256" key="3">
    <source>
        <dbReference type="ARBA" id="ARBA00022723"/>
    </source>
</evidence>
<dbReference type="InterPro" id="IPR015797">
    <property type="entry name" value="NUDIX_hydrolase-like_dom_sf"/>
</dbReference>
<organism evidence="8 9">
    <name type="scientific">Microlunatus parietis</name>
    <dbReference type="NCBI Taxonomy" id="682979"/>
    <lineage>
        <taxon>Bacteria</taxon>
        <taxon>Bacillati</taxon>
        <taxon>Actinomycetota</taxon>
        <taxon>Actinomycetes</taxon>
        <taxon>Propionibacteriales</taxon>
        <taxon>Propionibacteriaceae</taxon>
        <taxon>Microlunatus</taxon>
    </lineage>
</organism>
<comment type="cofactor">
    <cofactor evidence="2">
        <name>Mg(2+)</name>
        <dbReference type="ChEBI" id="CHEBI:18420"/>
    </cofactor>
</comment>
<keyword evidence="6" id="KW-0464">Manganese</keyword>
<dbReference type="Proteomes" id="UP000569914">
    <property type="component" value="Unassembled WGS sequence"/>
</dbReference>
<dbReference type="GO" id="GO:0010945">
    <property type="term" value="F:coenzyme A diphosphatase activity"/>
    <property type="evidence" value="ECO:0007669"/>
    <property type="project" value="InterPro"/>
</dbReference>
<dbReference type="AlphaFoldDB" id="A0A7Y9I8F6"/>
<keyword evidence="4" id="KW-0378">Hydrolase</keyword>
<accession>A0A7Y9I8F6</accession>
<protein>
    <submittedName>
        <fullName evidence="8">8-oxo-dGTP pyrophosphatase MutT (NUDIX family)</fullName>
    </submittedName>
</protein>
<reference evidence="8 9" key="1">
    <citation type="submission" date="2020-07" db="EMBL/GenBank/DDBJ databases">
        <title>Sequencing the genomes of 1000 actinobacteria strains.</title>
        <authorList>
            <person name="Klenk H.-P."/>
        </authorList>
    </citation>
    <scope>NUCLEOTIDE SEQUENCE [LARGE SCALE GENOMIC DNA]</scope>
    <source>
        <strain evidence="8 9">DSM 22083</strain>
    </source>
</reference>
<evidence type="ECO:0000256" key="4">
    <source>
        <dbReference type="ARBA" id="ARBA00022801"/>
    </source>
</evidence>
<dbReference type="SUPFAM" id="SSF55811">
    <property type="entry name" value="Nudix"/>
    <property type="match status" value="1"/>
</dbReference>
<gene>
    <name evidence="8" type="ORF">BKA15_002973</name>
</gene>
<evidence type="ECO:0000313" key="9">
    <source>
        <dbReference type="Proteomes" id="UP000569914"/>
    </source>
</evidence>
<dbReference type="InterPro" id="IPR000086">
    <property type="entry name" value="NUDIX_hydrolase_dom"/>
</dbReference>
<dbReference type="GO" id="GO:0046872">
    <property type="term" value="F:metal ion binding"/>
    <property type="evidence" value="ECO:0007669"/>
    <property type="project" value="UniProtKB-KW"/>
</dbReference>
<evidence type="ECO:0000313" key="8">
    <source>
        <dbReference type="EMBL" id="NYE71644.1"/>
    </source>
</evidence>
<dbReference type="InterPro" id="IPR045121">
    <property type="entry name" value="CoAse"/>
</dbReference>
<name>A0A7Y9I8F6_9ACTN</name>
<dbReference type="EMBL" id="JACCBU010000001">
    <property type="protein sequence ID" value="NYE71644.1"/>
    <property type="molecule type" value="Genomic_DNA"/>
</dbReference>
<dbReference type="PANTHER" id="PTHR12992">
    <property type="entry name" value="NUDIX HYDROLASE"/>
    <property type="match status" value="1"/>
</dbReference>